<reference evidence="2 3" key="1">
    <citation type="submission" date="2019-03" db="EMBL/GenBank/DDBJ databases">
        <title>Genomics of glacier-inhabiting Cryobacterium strains.</title>
        <authorList>
            <person name="Liu Q."/>
            <person name="Xin Y.-H."/>
        </authorList>
    </citation>
    <scope>NUCLEOTIDE SEQUENCE [LARGE SCALE GENOMIC DNA]</scope>
    <source>
        <strain evidence="2 3">Sr39</strain>
    </source>
</reference>
<dbReference type="Proteomes" id="UP000298170">
    <property type="component" value="Unassembled WGS sequence"/>
</dbReference>
<organism evidence="2 3">
    <name type="scientific">Cryobacterium suzukii</name>
    <dbReference type="NCBI Taxonomy" id="1259198"/>
    <lineage>
        <taxon>Bacteria</taxon>
        <taxon>Bacillati</taxon>
        <taxon>Actinomycetota</taxon>
        <taxon>Actinomycetes</taxon>
        <taxon>Micrococcales</taxon>
        <taxon>Microbacteriaceae</taxon>
        <taxon>Cryobacterium</taxon>
    </lineage>
</organism>
<evidence type="ECO:0000313" key="3">
    <source>
        <dbReference type="Proteomes" id="UP000298170"/>
    </source>
</evidence>
<accession>A0A4R9AHG6</accession>
<dbReference type="EMBL" id="SOHJ01000007">
    <property type="protein sequence ID" value="TFD61017.1"/>
    <property type="molecule type" value="Genomic_DNA"/>
</dbReference>
<gene>
    <name evidence="2" type="ORF">E3T39_07915</name>
</gene>
<sequence length="174" mass="17927">MATPAPAPADTSAPSDAAAPTEVPPVFASDEDALAAATAAYAAYEALSDSITAEGGTGGDRIASAASTTYLPDLLNGFDGFSKKGLLSRGASTYDSARLIRSSVETHGGVSIELYLCSDISAVRLFNLAGVDVTPPQRTNRIPLQVGFISSAAEPSLLLLDKEDVWSGKNFCQL</sequence>
<protein>
    <submittedName>
        <fullName evidence="2">Uncharacterized protein</fullName>
    </submittedName>
</protein>
<name>A0A4R9AHG6_9MICO</name>
<feature type="compositionally biased region" description="Low complexity" evidence="1">
    <location>
        <begin position="1"/>
        <end position="21"/>
    </location>
</feature>
<proteinExistence type="predicted"/>
<comment type="caution">
    <text evidence="2">The sequence shown here is derived from an EMBL/GenBank/DDBJ whole genome shotgun (WGS) entry which is preliminary data.</text>
</comment>
<evidence type="ECO:0000256" key="1">
    <source>
        <dbReference type="SAM" id="MobiDB-lite"/>
    </source>
</evidence>
<feature type="region of interest" description="Disordered" evidence="1">
    <location>
        <begin position="1"/>
        <end position="23"/>
    </location>
</feature>
<evidence type="ECO:0000313" key="2">
    <source>
        <dbReference type="EMBL" id="TFD61017.1"/>
    </source>
</evidence>
<keyword evidence="3" id="KW-1185">Reference proteome</keyword>
<dbReference type="AlphaFoldDB" id="A0A4R9AHG6"/>